<protein>
    <submittedName>
        <fullName evidence="1">Uncharacterized protein</fullName>
    </submittedName>
</protein>
<keyword evidence="2" id="KW-1185">Reference proteome</keyword>
<dbReference type="EMBL" id="JANJQO010000536">
    <property type="protein sequence ID" value="KAJ2976822.1"/>
    <property type="molecule type" value="Genomic_DNA"/>
</dbReference>
<evidence type="ECO:0000313" key="2">
    <source>
        <dbReference type="Proteomes" id="UP001143910"/>
    </source>
</evidence>
<organism evidence="1 2">
    <name type="scientific">Zarea fungicola</name>
    <dbReference type="NCBI Taxonomy" id="93591"/>
    <lineage>
        <taxon>Eukaryota</taxon>
        <taxon>Fungi</taxon>
        <taxon>Dikarya</taxon>
        <taxon>Ascomycota</taxon>
        <taxon>Pezizomycotina</taxon>
        <taxon>Sordariomycetes</taxon>
        <taxon>Hypocreomycetidae</taxon>
        <taxon>Hypocreales</taxon>
        <taxon>Cordycipitaceae</taxon>
        <taxon>Zarea</taxon>
    </lineage>
</organism>
<name>A0ACC1NC02_9HYPO</name>
<comment type="caution">
    <text evidence="1">The sequence shown here is derived from an EMBL/GenBank/DDBJ whole genome shotgun (WGS) entry which is preliminary data.</text>
</comment>
<gene>
    <name evidence="1" type="ORF">NQ176_g4720</name>
</gene>
<accession>A0ACC1NC02</accession>
<proteinExistence type="predicted"/>
<evidence type="ECO:0000313" key="1">
    <source>
        <dbReference type="EMBL" id="KAJ2976822.1"/>
    </source>
</evidence>
<sequence>MAPIDTCLASMARLSLVQATRPTASMVPRYLAPTAMIQSRQASVVRVKKGPVKKAAPKDYRRHNLEKTDFTKFSLLEAMRILRAYEVGQPPASVKYDLAINLKTARNGPVIKSSLRLPHPVGTDWQIAVICKEGSDVATAAAAAGAVAVGEESLFEAIRNDNITFDPT</sequence>
<reference evidence="1" key="1">
    <citation type="submission" date="2022-08" db="EMBL/GenBank/DDBJ databases">
        <title>Genome Sequence of Lecanicillium fungicola.</title>
        <authorList>
            <person name="Buettner E."/>
        </authorList>
    </citation>
    <scope>NUCLEOTIDE SEQUENCE</scope>
    <source>
        <strain evidence="1">Babe33</strain>
    </source>
</reference>
<dbReference type="Proteomes" id="UP001143910">
    <property type="component" value="Unassembled WGS sequence"/>
</dbReference>